<organism evidence="3 4">
    <name type="scientific">Sphingobacterium spiritivorum</name>
    <name type="common">Flavobacterium spiritivorum</name>
    <dbReference type="NCBI Taxonomy" id="258"/>
    <lineage>
        <taxon>Bacteria</taxon>
        <taxon>Pseudomonadati</taxon>
        <taxon>Bacteroidota</taxon>
        <taxon>Sphingobacteriia</taxon>
        <taxon>Sphingobacteriales</taxon>
        <taxon>Sphingobacteriaceae</taxon>
        <taxon>Sphingobacterium</taxon>
    </lineage>
</organism>
<dbReference type="AlphaFoldDB" id="A0A380C220"/>
<dbReference type="InterPro" id="IPR029052">
    <property type="entry name" value="Metallo-depent_PP-like"/>
</dbReference>
<dbReference type="CDD" id="cd00063">
    <property type="entry name" value="FN3"/>
    <property type="match status" value="1"/>
</dbReference>
<evidence type="ECO:0000256" key="1">
    <source>
        <dbReference type="ARBA" id="ARBA00022729"/>
    </source>
</evidence>
<gene>
    <name evidence="3" type="ORF">NCTC11388_02067</name>
</gene>
<evidence type="ECO:0000313" key="4">
    <source>
        <dbReference type="Proteomes" id="UP000254893"/>
    </source>
</evidence>
<protein>
    <submittedName>
        <fullName evidence="3">Calcineurin-like phosphoesterase</fullName>
    </submittedName>
</protein>
<dbReference type="InterPro" id="IPR004843">
    <property type="entry name" value="Calcineurin-like_PHP"/>
</dbReference>
<dbReference type="PANTHER" id="PTHR22953">
    <property type="entry name" value="ACID PHOSPHATASE RELATED"/>
    <property type="match status" value="1"/>
</dbReference>
<dbReference type="Gene3D" id="3.60.21.10">
    <property type="match status" value="1"/>
</dbReference>
<dbReference type="InterPro" id="IPR003961">
    <property type="entry name" value="FN3_dom"/>
</dbReference>
<dbReference type="InterPro" id="IPR039331">
    <property type="entry name" value="PAPs-like"/>
</dbReference>
<keyword evidence="1" id="KW-0732">Signal</keyword>
<accession>A0A380C220</accession>
<evidence type="ECO:0000313" key="3">
    <source>
        <dbReference type="EMBL" id="SUJ10391.1"/>
    </source>
</evidence>
<reference evidence="3 4" key="1">
    <citation type="submission" date="2018-06" db="EMBL/GenBank/DDBJ databases">
        <authorList>
            <consortium name="Pathogen Informatics"/>
            <person name="Doyle S."/>
        </authorList>
    </citation>
    <scope>NUCLEOTIDE SEQUENCE [LARGE SCALE GENOMIC DNA]</scope>
    <source>
        <strain evidence="3 4">NCTC11388</strain>
    </source>
</reference>
<dbReference type="GO" id="GO:0003993">
    <property type="term" value="F:acid phosphatase activity"/>
    <property type="evidence" value="ECO:0007669"/>
    <property type="project" value="InterPro"/>
</dbReference>
<dbReference type="Pfam" id="PF00149">
    <property type="entry name" value="Metallophos"/>
    <property type="match status" value="1"/>
</dbReference>
<name>A0A380C220_SPHSI</name>
<dbReference type="Proteomes" id="UP000254893">
    <property type="component" value="Unassembled WGS sequence"/>
</dbReference>
<proteinExistence type="predicted"/>
<dbReference type="PANTHER" id="PTHR22953:SF153">
    <property type="entry name" value="PURPLE ACID PHOSPHATASE"/>
    <property type="match status" value="1"/>
</dbReference>
<sequence length="387" mass="44360">MGVASATFALSAHQQAFAQTIQQQDFDFRVRPYLQDLQGDRVTVMTHINRKGFTWLEVRAQGEQQFRKVVQSEDGLINANTRSTVLTIHGLQSGKTYEYRVYAKEILTFEAYKVVYGKEISSPLYTFKTPDENSQATSCVIYNDVHGRAHSYGQLLDIAGKPEFDFAILNGDMFDYVTNEEDLYDKLLTPLGERFASEKPFFMLRGNHETRGAYSRDFKNFFRYEDNTYYGTFRRGPVSWLMLDTGEDKPDTAEVYAGVVDFDQYRIDQAKWAEKIMASDAFRKSAFRVVVMHIPPFYSGEWHGPMEVQRLFAPLFDKYKVDVVISGHTHTYGFHEATAMHSYPVFIGGGPKEGNRTLIHVKADNRKLEVNMILDNGTNVGTYSKTR</sequence>
<evidence type="ECO:0000259" key="2">
    <source>
        <dbReference type="Pfam" id="PF00149"/>
    </source>
</evidence>
<dbReference type="EMBL" id="UGYW01000002">
    <property type="protein sequence ID" value="SUJ10391.1"/>
    <property type="molecule type" value="Genomic_DNA"/>
</dbReference>
<dbReference type="SUPFAM" id="SSF56300">
    <property type="entry name" value="Metallo-dependent phosphatases"/>
    <property type="match status" value="1"/>
</dbReference>
<feature type="domain" description="Calcineurin-like phosphoesterase" evidence="2">
    <location>
        <begin position="141"/>
        <end position="332"/>
    </location>
</feature>